<proteinExistence type="predicted"/>
<dbReference type="InterPro" id="IPR001123">
    <property type="entry name" value="LeuE-type"/>
</dbReference>
<dbReference type="Pfam" id="PF01810">
    <property type="entry name" value="LysE"/>
    <property type="match status" value="1"/>
</dbReference>
<gene>
    <name evidence="7" type="ORF">OM076_23900</name>
</gene>
<evidence type="ECO:0000256" key="5">
    <source>
        <dbReference type="ARBA" id="ARBA00023136"/>
    </source>
</evidence>
<feature type="transmembrane region" description="Helical" evidence="6">
    <location>
        <begin position="35"/>
        <end position="64"/>
    </location>
</feature>
<accession>A0A9X3MXV9</accession>
<keyword evidence="4 6" id="KW-1133">Transmembrane helix</keyword>
<feature type="transmembrane region" description="Helical" evidence="6">
    <location>
        <begin position="110"/>
        <end position="133"/>
    </location>
</feature>
<evidence type="ECO:0000256" key="6">
    <source>
        <dbReference type="SAM" id="Phobius"/>
    </source>
</evidence>
<sequence length="206" mass="20720">MIAALLIGFGLGASVAAQLGPMSLLTIRSTLRNGIWVGLAIGAGIAVVDTLYAAAGAAGAGVVLRFEPIRVFAGIAGAVVLVYLGAKTLYSAFRIRLGGETGEELATPKRAFVVALGATASNPLTIASWAAVFAAASTAGATEGAAVLTLLAGVGLGSMAWMTVLTGGVSLLRRWVGDRMLRTVDGLAGIGLLGFGGLLAFRTFRD</sequence>
<keyword evidence="5 6" id="KW-0472">Membrane</keyword>
<organism evidence="7 8">
    <name type="scientific">Solirubrobacter ginsenosidimutans</name>
    <dbReference type="NCBI Taxonomy" id="490573"/>
    <lineage>
        <taxon>Bacteria</taxon>
        <taxon>Bacillati</taxon>
        <taxon>Actinomycetota</taxon>
        <taxon>Thermoleophilia</taxon>
        <taxon>Solirubrobacterales</taxon>
        <taxon>Solirubrobacteraceae</taxon>
        <taxon>Solirubrobacter</taxon>
    </lineage>
</organism>
<name>A0A9X3MXV9_9ACTN</name>
<evidence type="ECO:0000256" key="3">
    <source>
        <dbReference type="ARBA" id="ARBA00022692"/>
    </source>
</evidence>
<dbReference type="GO" id="GO:0005886">
    <property type="term" value="C:plasma membrane"/>
    <property type="evidence" value="ECO:0007669"/>
    <property type="project" value="UniProtKB-SubCell"/>
</dbReference>
<dbReference type="PANTHER" id="PTHR30086:SF20">
    <property type="entry name" value="ARGININE EXPORTER PROTEIN ARGO-RELATED"/>
    <property type="match status" value="1"/>
</dbReference>
<feature type="transmembrane region" description="Helical" evidence="6">
    <location>
        <begin position="145"/>
        <end position="166"/>
    </location>
</feature>
<reference evidence="7" key="1">
    <citation type="submission" date="2022-10" db="EMBL/GenBank/DDBJ databases">
        <title>The WGS of Solirubrobacter ginsenosidimutans DSM 21036.</title>
        <authorList>
            <person name="Jiang Z."/>
        </authorList>
    </citation>
    <scope>NUCLEOTIDE SEQUENCE</scope>
    <source>
        <strain evidence="7">DSM 21036</strain>
    </source>
</reference>
<dbReference type="PANTHER" id="PTHR30086">
    <property type="entry name" value="ARGININE EXPORTER PROTEIN ARGO"/>
    <property type="match status" value="1"/>
</dbReference>
<evidence type="ECO:0000256" key="2">
    <source>
        <dbReference type="ARBA" id="ARBA00022475"/>
    </source>
</evidence>
<comment type="subcellular location">
    <subcellularLocation>
        <location evidence="1">Cell membrane</location>
        <topology evidence="1">Multi-pass membrane protein</topology>
    </subcellularLocation>
</comment>
<evidence type="ECO:0000313" key="8">
    <source>
        <dbReference type="Proteomes" id="UP001149140"/>
    </source>
</evidence>
<dbReference type="RefSeq" id="WP_270042584.1">
    <property type="nucleotide sequence ID" value="NZ_JAPDOD010000024.1"/>
</dbReference>
<dbReference type="Proteomes" id="UP001149140">
    <property type="component" value="Unassembled WGS sequence"/>
</dbReference>
<feature type="transmembrane region" description="Helical" evidence="6">
    <location>
        <begin position="186"/>
        <end position="204"/>
    </location>
</feature>
<keyword evidence="8" id="KW-1185">Reference proteome</keyword>
<evidence type="ECO:0000256" key="1">
    <source>
        <dbReference type="ARBA" id="ARBA00004651"/>
    </source>
</evidence>
<comment type="caution">
    <text evidence="7">The sequence shown here is derived from an EMBL/GenBank/DDBJ whole genome shotgun (WGS) entry which is preliminary data.</text>
</comment>
<dbReference type="EMBL" id="JAPDOD010000024">
    <property type="protein sequence ID" value="MDA0163340.1"/>
    <property type="molecule type" value="Genomic_DNA"/>
</dbReference>
<dbReference type="GO" id="GO:0015171">
    <property type="term" value="F:amino acid transmembrane transporter activity"/>
    <property type="evidence" value="ECO:0007669"/>
    <property type="project" value="TreeGrafter"/>
</dbReference>
<protein>
    <submittedName>
        <fullName evidence="7">LysE family translocator</fullName>
    </submittedName>
</protein>
<keyword evidence="2" id="KW-1003">Cell membrane</keyword>
<dbReference type="AlphaFoldDB" id="A0A9X3MXV9"/>
<evidence type="ECO:0000256" key="4">
    <source>
        <dbReference type="ARBA" id="ARBA00022989"/>
    </source>
</evidence>
<feature type="transmembrane region" description="Helical" evidence="6">
    <location>
        <begin position="71"/>
        <end position="90"/>
    </location>
</feature>
<evidence type="ECO:0000313" key="7">
    <source>
        <dbReference type="EMBL" id="MDA0163340.1"/>
    </source>
</evidence>
<keyword evidence="3 6" id="KW-0812">Transmembrane</keyword>